<name>A0ABY5GY87_9GAMM</name>
<dbReference type="SUPFAM" id="SSF53323">
    <property type="entry name" value="Pyruvate-ferredoxin oxidoreductase, PFOR, domain III"/>
    <property type="match status" value="1"/>
</dbReference>
<evidence type="ECO:0000256" key="1">
    <source>
        <dbReference type="ARBA" id="ARBA00023002"/>
    </source>
</evidence>
<evidence type="ECO:0000259" key="2">
    <source>
        <dbReference type="Pfam" id="PF01558"/>
    </source>
</evidence>
<organism evidence="3 4">
    <name type="scientific">Amphritea atlantica</name>
    <dbReference type="NCBI Taxonomy" id="355243"/>
    <lineage>
        <taxon>Bacteria</taxon>
        <taxon>Pseudomonadati</taxon>
        <taxon>Pseudomonadota</taxon>
        <taxon>Gammaproteobacteria</taxon>
        <taxon>Oceanospirillales</taxon>
        <taxon>Oceanospirillaceae</taxon>
        <taxon>Amphritea</taxon>
    </lineage>
</organism>
<dbReference type="Proteomes" id="UP001059950">
    <property type="component" value="Chromosome"/>
</dbReference>
<reference evidence="3" key="1">
    <citation type="submission" date="2021-04" db="EMBL/GenBank/DDBJ databases">
        <title>Oceanospirillales bacteria with DddD are important DMSP degraders in coastal seawater.</title>
        <authorList>
            <person name="Liu J."/>
        </authorList>
    </citation>
    <scope>NUCLEOTIDE SEQUENCE</scope>
    <source>
        <strain evidence="3">GY6</strain>
    </source>
</reference>
<dbReference type="InterPro" id="IPR052198">
    <property type="entry name" value="IorB_Oxidoreductase"/>
</dbReference>
<feature type="domain" description="Pyruvate/ketoisovalerate oxidoreductase catalytic" evidence="2">
    <location>
        <begin position="24"/>
        <end position="203"/>
    </location>
</feature>
<keyword evidence="4" id="KW-1185">Reference proteome</keyword>
<evidence type="ECO:0000313" key="3">
    <source>
        <dbReference type="EMBL" id="UTW04734.1"/>
    </source>
</evidence>
<dbReference type="EMBL" id="CP073344">
    <property type="protein sequence ID" value="UTW04734.1"/>
    <property type="molecule type" value="Genomic_DNA"/>
</dbReference>
<dbReference type="Gene3D" id="3.40.920.10">
    <property type="entry name" value="Pyruvate-ferredoxin oxidoreductase, PFOR, domain III"/>
    <property type="match status" value="1"/>
</dbReference>
<dbReference type="NCBIfam" id="NF005322">
    <property type="entry name" value="PRK06853.1-2"/>
    <property type="match status" value="1"/>
</dbReference>
<gene>
    <name evidence="3" type="ORF">KDX31_06980</name>
</gene>
<protein>
    <submittedName>
        <fullName evidence="3">Indolepyruvate oxidoreductase subunit beta</fullName>
    </submittedName>
</protein>
<evidence type="ECO:0000313" key="4">
    <source>
        <dbReference type="Proteomes" id="UP001059950"/>
    </source>
</evidence>
<dbReference type="InterPro" id="IPR019752">
    <property type="entry name" value="Pyrv/ketoisovalerate_OxRed_cat"/>
</dbReference>
<dbReference type="Pfam" id="PF01558">
    <property type="entry name" value="POR"/>
    <property type="match status" value="1"/>
</dbReference>
<accession>A0ABY5GY87</accession>
<keyword evidence="1" id="KW-0560">Oxidoreductase</keyword>
<sequence>MTAKKNSAAGNTGVVTNILVVGIGGQGIMTAADVLSQAALALGYDVKKTEVAGMAQRGGVVTSHVRFGEKVFSPAIRPGDTDMMIAFEPAEALRWQSHLKPGAVAMVNDYPLKPPVVSIGLYDYPEAPLVQLAQSSVKLHHFNAGEAAIELGDRRLVNSIMLGAIADHLPFPPDILEQALLNRFQRKGEALTVLNRQAFTLGRRAFNKNNYSETA</sequence>
<dbReference type="PANTHER" id="PTHR43854:SF1">
    <property type="entry name" value="INDOLEPYRUVATE OXIDOREDUCTASE SUBUNIT IORB"/>
    <property type="match status" value="1"/>
</dbReference>
<dbReference type="PANTHER" id="PTHR43854">
    <property type="entry name" value="INDOLEPYRUVATE OXIDOREDUCTASE SUBUNIT IORB"/>
    <property type="match status" value="1"/>
</dbReference>
<proteinExistence type="predicted"/>
<dbReference type="InterPro" id="IPR002869">
    <property type="entry name" value="Pyrv_flavodox_OxRed_cen"/>
</dbReference>